<evidence type="ECO:0000313" key="2">
    <source>
        <dbReference type="Proteomes" id="UP001331761"/>
    </source>
</evidence>
<dbReference type="AlphaFoldDB" id="A0AAN8F027"/>
<reference evidence="1 2" key="1">
    <citation type="submission" date="2019-10" db="EMBL/GenBank/DDBJ databases">
        <title>Assembly and Annotation for the nematode Trichostrongylus colubriformis.</title>
        <authorList>
            <person name="Martin J."/>
        </authorList>
    </citation>
    <scope>NUCLEOTIDE SEQUENCE [LARGE SCALE GENOMIC DNA]</scope>
    <source>
        <strain evidence="1">G859</strain>
        <tissue evidence="1">Whole worm</tissue>
    </source>
</reference>
<gene>
    <name evidence="1" type="ORF">GCK32_008669</name>
</gene>
<dbReference type="Proteomes" id="UP001331761">
    <property type="component" value="Unassembled WGS sequence"/>
</dbReference>
<accession>A0AAN8F027</accession>
<keyword evidence="2" id="KW-1185">Reference proteome</keyword>
<comment type="caution">
    <text evidence="1">The sequence shown here is derived from an EMBL/GenBank/DDBJ whole genome shotgun (WGS) entry which is preliminary data.</text>
</comment>
<evidence type="ECO:0000313" key="1">
    <source>
        <dbReference type="EMBL" id="KAK5971091.1"/>
    </source>
</evidence>
<sequence length="240" mass="27404">MWDGSRPTVMENGREIHCVLVQAFSRSPTVLCWKGCAREGAESSVSQVESYTSNNETTWVSSEPTVDDWLGTEEPQHNTVIPLSKGDVDHDNISSLCSTYDEFLDKDRNATYTANMPSIDVRKDFHDFNNENEYSDHAFQAVTEMLCIRLIIIEKIRSSIVRREIDYEAPSDGYVSSIYDILQKNLPSLEKIQIYYSNRRIKRRTDLTKLPAGDRRQFFQLAGTQGSLIFVVASPSVRIF</sequence>
<protein>
    <submittedName>
        <fullName evidence="1">Uncharacterized protein</fullName>
    </submittedName>
</protein>
<organism evidence="1 2">
    <name type="scientific">Trichostrongylus colubriformis</name>
    <name type="common">Black scour worm</name>
    <dbReference type="NCBI Taxonomy" id="6319"/>
    <lineage>
        <taxon>Eukaryota</taxon>
        <taxon>Metazoa</taxon>
        <taxon>Ecdysozoa</taxon>
        <taxon>Nematoda</taxon>
        <taxon>Chromadorea</taxon>
        <taxon>Rhabditida</taxon>
        <taxon>Rhabditina</taxon>
        <taxon>Rhabditomorpha</taxon>
        <taxon>Strongyloidea</taxon>
        <taxon>Trichostrongylidae</taxon>
        <taxon>Trichostrongylus</taxon>
    </lineage>
</organism>
<proteinExistence type="predicted"/>
<dbReference type="EMBL" id="WIXE01018243">
    <property type="protein sequence ID" value="KAK5971091.1"/>
    <property type="molecule type" value="Genomic_DNA"/>
</dbReference>
<name>A0AAN8F027_TRICO</name>